<evidence type="ECO:0000256" key="1">
    <source>
        <dbReference type="SAM" id="MobiDB-lite"/>
    </source>
</evidence>
<comment type="caution">
    <text evidence="2">The sequence shown here is derived from an EMBL/GenBank/DDBJ whole genome shotgun (WGS) entry which is preliminary data.</text>
</comment>
<dbReference type="EMBL" id="BJYZ01000028">
    <property type="protein sequence ID" value="GEO41480.1"/>
    <property type="molecule type" value="Genomic_DNA"/>
</dbReference>
<gene>
    <name evidence="2" type="ORF">SAE02_56280</name>
</gene>
<evidence type="ECO:0000313" key="3">
    <source>
        <dbReference type="Proteomes" id="UP000321523"/>
    </source>
</evidence>
<name>A0A512DZ60_9PROT</name>
<evidence type="ECO:0000313" key="2">
    <source>
        <dbReference type="EMBL" id="GEO41480.1"/>
    </source>
</evidence>
<organism evidence="2 3">
    <name type="scientific">Skermanella aerolata</name>
    <dbReference type="NCBI Taxonomy" id="393310"/>
    <lineage>
        <taxon>Bacteria</taxon>
        <taxon>Pseudomonadati</taxon>
        <taxon>Pseudomonadota</taxon>
        <taxon>Alphaproteobacteria</taxon>
        <taxon>Rhodospirillales</taxon>
        <taxon>Azospirillaceae</taxon>
        <taxon>Skermanella</taxon>
    </lineage>
</organism>
<feature type="region of interest" description="Disordered" evidence="1">
    <location>
        <begin position="1"/>
        <end position="40"/>
    </location>
</feature>
<dbReference type="AlphaFoldDB" id="A0A512DZ60"/>
<proteinExistence type="predicted"/>
<protein>
    <submittedName>
        <fullName evidence="2">Uncharacterized protein</fullName>
    </submittedName>
</protein>
<reference evidence="2 3" key="1">
    <citation type="submission" date="2019-07" db="EMBL/GenBank/DDBJ databases">
        <title>Whole genome shotgun sequence of Skermanella aerolata NBRC 106429.</title>
        <authorList>
            <person name="Hosoyama A."/>
            <person name="Uohara A."/>
            <person name="Ohji S."/>
            <person name="Ichikawa N."/>
        </authorList>
    </citation>
    <scope>NUCLEOTIDE SEQUENCE [LARGE SCALE GENOMIC DNA]</scope>
    <source>
        <strain evidence="2 3">NBRC 106429</strain>
    </source>
</reference>
<dbReference type="Proteomes" id="UP000321523">
    <property type="component" value="Unassembled WGS sequence"/>
</dbReference>
<sequence>MMPMDVRSGAGQCAGCPSGEPSQSRARIDAPISPPPDRKMGWDAEEALIDMQLCDYGATIAL</sequence>
<accession>A0A512DZ60</accession>
<keyword evidence="3" id="KW-1185">Reference proteome</keyword>